<dbReference type="GO" id="GO:0071731">
    <property type="term" value="P:response to nitric oxide"/>
    <property type="evidence" value="ECO:0007669"/>
    <property type="project" value="TreeGrafter"/>
</dbReference>
<keyword evidence="5 11" id="KW-0444">Lipid biosynthesis</keyword>
<dbReference type="PANTHER" id="PTHR31650:SF1">
    <property type="entry name" value="WAX ESTER SYNTHASE_DIACYLGLYCEROL ACYLTRANSFERASE 4-RELATED"/>
    <property type="match status" value="1"/>
</dbReference>
<evidence type="ECO:0000256" key="7">
    <source>
        <dbReference type="ARBA" id="ARBA00022798"/>
    </source>
</evidence>
<dbReference type="GO" id="GO:0004144">
    <property type="term" value="F:diacylglycerol O-acyltransferase activity"/>
    <property type="evidence" value="ECO:0007669"/>
    <property type="project" value="UniProtKB-EC"/>
</dbReference>
<comment type="similarity">
    <text evidence="3 11">Belongs to the long-chain O-acyltransferase family.</text>
</comment>
<evidence type="ECO:0000256" key="3">
    <source>
        <dbReference type="ARBA" id="ARBA00009587"/>
    </source>
</evidence>
<dbReference type="GO" id="GO:0051701">
    <property type="term" value="P:biological process involved in interaction with host"/>
    <property type="evidence" value="ECO:0007669"/>
    <property type="project" value="TreeGrafter"/>
</dbReference>
<comment type="catalytic activity">
    <reaction evidence="10 11">
        <text>an acyl-CoA + a 1,2-diacyl-sn-glycerol = a triacyl-sn-glycerol + CoA</text>
        <dbReference type="Rhea" id="RHEA:10868"/>
        <dbReference type="ChEBI" id="CHEBI:17815"/>
        <dbReference type="ChEBI" id="CHEBI:57287"/>
        <dbReference type="ChEBI" id="CHEBI:58342"/>
        <dbReference type="ChEBI" id="CHEBI:64615"/>
        <dbReference type="EC" id="2.3.1.20"/>
    </reaction>
</comment>
<comment type="caution">
    <text evidence="14">The sequence shown here is derived from an EMBL/GenBank/DDBJ whole genome shotgun (WGS) entry which is preliminary data.</text>
</comment>
<dbReference type="InterPro" id="IPR014292">
    <property type="entry name" value="Acyl_transf_WS/DGAT"/>
</dbReference>
<evidence type="ECO:0000259" key="12">
    <source>
        <dbReference type="Pfam" id="PF03007"/>
    </source>
</evidence>
<dbReference type="EC" id="2.3.1.20" evidence="4 11"/>
<gene>
    <name evidence="14" type="ORF">E1298_16435</name>
</gene>
<dbReference type="GO" id="GO:0001666">
    <property type="term" value="P:response to hypoxia"/>
    <property type="evidence" value="ECO:0007669"/>
    <property type="project" value="TreeGrafter"/>
</dbReference>
<feature type="domain" description="O-acyltransferase WSD1-like N-terminal" evidence="12">
    <location>
        <begin position="4"/>
        <end position="284"/>
    </location>
</feature>
<evidence type="ECO:0000313" key="15">
    <source>
        <dbReference type="Proteomes" id="UP000294513"/>
    </source>
</evidence>
<dbReference type="OrthoDB" id="9810950at2"/>
<dbReference type="EMBL" id="SMKU01000073">
    <property type="protein sequence ID" value="TDD87228.1"/>
    <property type="molecule type" value="Genomic_DNA"/>
</dbReference>
<keyword evidence="7 11" id="KW-0319">Glycerol metabolism</keyword>
<dbReference type="RefSeq" id="WP_131894077.1">
    <property type="nucleotide sequence ID" value="NZ_SMKU01000073.1"/>
</dbReference>
<keyword evidence="9 11" id="KW-0012">Acyltransferase</keyword>
<dbReference type="AlphaFoldDB" id="A0A4R5BKA3"/>
<dbReference type="SUPFAM" id="SSF52777">
    <property type="entry name" value="CoA-dependent acyltransferases"/>
    <property type="match status" value="2"/>
</dbReference>
<dbReference type="InterPro" id="IPR009721">
    <property type="entry name" value="O-acyltransferase_WSD1_C"/>
</dbReference>
<evidence type="ECO:0000259" key="13">
    <source>
        <dbReference type="Pfam" id="PF06974"/>
    </source>
</evidence>
<dbReference type="GO" id="GO:0005886">
    <property type="term" value="C:plasma membrane"/>
    <property type="evidence" value="ECO:0007669"/>
    <property type="project" value="TreeGrafter"/>
</dbReference>
<feature type="domain" description="O-acyltransferase WSD1 C-terminal" evidence="13">
    <location>
        <begin position="326"/>
        <end position="477"/>
    </location>
</feature>
<keyword evidence="8 11" id="KW-0443">Lipid metabolism</keyword>
<keyword evidence="6 11" id="KW-0808">Transferase</keyword>
<evidence type="ECO:0000256" key="5">
    <source>
        <dbReference type="ARBA" id="ARBA00022516"/>
    </source>
</evidence>
<dbReference type="Proteomes" id="UP000294513">
    <property type="component" value="Unassembled WGS sequence"/>
</dbReference>
<sequence length="487" mass="51498">MSQLTTVDATFLNAETGTTHAHIAGLGVLDAASCPGGRLTVASMTELVRTRAHLAARPLRQRLVQVPLGLDRPYWEDDPDFDPARHISEIGLPAPGDDRQLADTVAMLHEQPLDRSRPLWELVVIQGLEGGRTGVYVKVHHAAIDGVMAAETLAALLDLSPEPRDLPADDAAPARAPGTVNMLGTGLLKAALHPLRTALSMARTAPYLDEIPGVSSIPGVGLVSSVMQGALRREEVPRAPRISAPPTPFNLPIGRRRAVACGELPLEEIKRIRTGLGGSVNDVVMALCATALRQWLDKRGELPDRPLVAGIPVSLRRPGADGGDAGNQVSIMTAPLAVHLPGPAERYAAVRRDMDLVKRRFAASSGSWVQEMSGLVPAPIAGPVTRLAMHAAPAIALRPVNLIISNVPGPGFPLYLGGARLLGYYPISVVTDVSGGLNITVFSYDGKVDVGIVACRDLVPDPSEIVDHLVDALDELKALAEAPLGEE</sequence>
<dbReference type="UniPathway" id="UPA00282"/>
<dbReference type="GO" id="GO:0019432">
    <property type="term" value="P:triglyceride biosynthetic process"/>
    <property type="evidence" value="ECO:0007669"/>
    <property type="project" value="UniProtKB-UniPathway"/>
</dbReference>
<reference evidence="14 15" key="1">
    <citation type="submission" date="2019-03" db="EMBL/GenBank/DDBJ databases">
        <title>Draft genome sequences of novel Actinobacteria.</title>
        <authorList>
            <person name="Sahin N."/>
            <person name="Ay H."/>
            <person name="Saygin H."/>
        </authorList>
    </citation>
    <scope>NUCLEOTIDE SEQUENCE [LARGE SCALE GENOMIC DNA]</scope>
    <source>
        <strain evidence="14 15">H3C3</strain>
    </source>
</reference>
<name>A0A4R5BKA3_9ACTN</name>
<dbReference type="NCBIfam" id="TIGR02946">
    <property type="entry name" value="acyl_WS_DGAT"/>
    <property type="match status" value="1"/>
</dbReference>
<dbReference type="InterPro" id="IPR045034">
    <property type="entry name" value="O-acyltransferase_WSD1-like"/>
</dbReference>
<dbReference type="InterPro" id="IPR004255">
    <property type="entry name" value="O-acyltransferase_WSD1_N"/>
</dbReference>
<comment type="pathway">
    <text evidence="1 11">Glycerolipid metabolism; triacylglycerol biosynthesis.</text>
</comment>
<evidence type="ECO:0000256" key="6">
    <source>
        <dbReference type="ARBA" id="ARBA00022679"/>
    </source>
</evidence>
<evidence type="ECO:0000256" key="9">
    <source>
        <dbReference type="ARBA" id="ARBA00023315"/>
    </source>
</evidence>
<evidence type="ECO:0000256" key="4">
    <source>
        <dbReference type="ARBA" id="ARBA00013244"/>
    </source>
</evidence>
<keyword evidence="15" id="KW-1185">Reference proteome</keyword>
<evidence type="ECO:0000256" key="2">
    <source>
        <dbReference type="ARBA" id="ARBA00005189"/>
    </source>
</evidence>
<dbReference type="Pfam" id="PF03007">
    <property type="entry name" value="WS_DGAT_cat"/>
    <property type="match status" value="1"/>
</dbReference>
<evidence type="ECO:0000256" key="8">
    <source>
        <dbReference type="ARBA" id="ARBA00023098"/>
    </source>
</evidence>
<proteinExistence type="inferred from homology"/>
<comment type="pathway">
    <text evidence="2">Lipid metabolism.</text>
</comment>
<evidence type="ECO:0000256" key="1">
    <source>
        <dbReference type="ARBA" id="ARBA00004771"/>
    </source>
</evidence>
<dbReference type="PANTHER" id="PTHR31650">
    <property type="entry name" value="O-ACYLTRANSFERASE (WSD1-LIKE) FAMILY PROTEIN"/>
    <property type="match status" value="1"/>
</dbReference>
<evidence type="ECO:0000256" key="11">
    <source>
        <dbReference type="RuleBase" id="RU361241"/>
    </source>
</evidence>
<evidence type="ECO:0000313" key="14">
    <source>
        <dbReference type="EMBL" id="TDD87228.1"/>
    </source>
</evidence>
<accession>A0A4R5BKA3</accession>
<dbReference type="Pfam" id="PF06974">
    <property type="entry name" value="WS_DGAT_C"/>
    <property type="match status" value="1"/>
</dbReference>
<protein>
    <recommendedName>
        <fullName evidence="4 11">Diacylglycerol O-acyltransferase</fullName>
        <ecNumber evidence="4 11">2.3.1.20</ecNumber>
    </recommendedName>
</protein>
<organism evidence="14 15">
    <name type="scientific">Actinomadura rubrisoli</name>
    <dbReference type="NCBI Taxonomy" id="2530368"/>
    <lineage>
        <taxon>Bacteria</taxon>
        <taxon>Bacillati</taxon>
        <taxon>Actinomycetota</taxon>
        <taxon>Actinomycetes</taxon>
        <taxon>Streptosporangiales</taxon>
        <taxon>Thermomonosporaceae</taxon>
        <taxon>Actinomadura</taxon>
    </lineage>
</organism>
<dbReference type="GO" id="GO:0006071">
    <property type="term" value="P:glycerol metabolic process"/>
    <property type="evidence" value="ECO:0007669"/>
    <property type="project" value="UniProtKB-KW"/>
</dbReference>
<evidence type="ECO:0000256" key="10">
    <source>
        <dbReference type="ARBA" id="ARBA00048109"/>
    </source>
</evidence>